<dbReference type="AlphaFoldDB" id="A0AAD3S340"/>
<proteinExistence type="predicted"/>
<dbReference type="InterPro" id="IPR011009">
    <property type="entry name" value="Kinase-like_dom_sf"/>
</dbReference>
<dbReference type="Gene3D" id="3.30.200.20">
    <property type="entry name" value="Phosphorylase Kinase, domain 1"/>
    <property type="match status" value="1"/>
</dbReference>
<evidence type="ECO:0000313" key="1">
    <source>
        <dbReference type="EMBL" id="GMH03309.1"/>
    </source>
</evidence>
<evidence type="ECO:0000313" key="2">
    <source>
        <dbReference type="Proteomes" id="UP001279734"/>
    </source>
</evidence>
<gene>
    <name evidence="1" type="ORF">Nepgr_005148</name>
</gene>
<organism evidence="1 2">
    <name type="scientific">Nepenthes gracilis</name>
    <name type="common">Slender pitcher plant</name>
    <dbReference type="NCBI Taxonomy" id="150966"/>
    <lineage>
        <taxon>Eukaryota</taxon>
        <taxon>Viridiplantae</taxon>
        <taxon>Streptophyta</taxon>
        <taxon>Embryophyta</taxon>
        <taxon>Tracheophyta</taxon>
        <taxon>Spermatophyta</taxon>
        <taxon>Magnoliopsida</taxon>
        <taxon>eudicotyledons</taxon>
        <taxon>Gunneridae</taxon>
        <taxon>Pentapetalae</taxon>
        <taxon>Caryophyllales</taxon>
        <taxon>Nepenthaceae</taxon>
        <taxon>Nepenthes</taxon>
    </lineage>
</organism>
<name>A0AAD3S340_NEPGR</name>
<dbReference type="Proteomes" id="UP001279734">
    <property type="component" value="Unassembled WGS sequence"/>
</dbReference>
<reference evidence="1" key="1">
    <citation type="submission" date="2023-05" db="EMBL/GenBank/DDBJ databases">
        <title>Nepenthes gracilis genome sequencing.</title>
        <authorList>
            <person name="Fukushima K."/>
        </authorList>
    </citation>
    <scope>NUCLEOTIDE SEQUENCE</scope>
    <source>
        <strain evidence="1">SING2019-196</strain>
    </source>
</reference>
<protein>
    <submittedName>
        <fullName evidence="1">Uncharacterized protein</fullName>
    </submittedName>
</protein>
<dbReference type="SUPFAM" id="SSF56112">
    <property type="entry name" value="Protein kinase-like (PK-like)"/>
    <property type="match status" value="1"/>
</dbReference>
<sequence>MSLKPSKEPLPFLSGQTIPGGLPMFLKFSYKETKKATNNFSTVVGQGGFATVYKAHHHFAIWWLLCGNA</sequence>
<dbReference type="EMBL" id="BSYO01000004">
    <property type="protein sequence ID" value="GMH03309.1"/>
    <property type="molecule type" value="Genomic_DNA"/>
</dbReference>
<accession>A0AAD3S340</accession>
<comment type="caution">
    <text evidence="1">The sequence shown here is derived from an EMBL/GenBank/DDBJ whole genome shotgun (WGS) entry which is preliminary data.</text>
</comment>
<keyword evidence="2" id="KW-1185">Reference proteome</keyword>